<dbReference type="GO" id="GO:0008768">
    <property type="term" value="F:UDP-sugar diphosphatase activity"/>
    <property type="evidence" value="ECO:0007669"/>
    <property type="project" value="TreeGrafter"/>
</dbReference>
<dbReference type="InterPro" id="IPR006146">
    <property type="entry name" value="5'-Nucleotdase_CS"/>
</dbReference>
<dbReference type="InterPro" id="IPR006179">
    <property type="entry name" value="5_nucleotidase/apyrase"/>
</dbReference>
<evidence type="ECO:0000259" key="3">
    <source>
        <dbReference type="Pfam" id="PF00149"/>
    </source>
</evidence>
<dbReference type="PANTHER" id="PTHR11575">
    <property type="entry name" value="5'-NUCLEOTIDASE-RELATED"/>
    <property type="match status" value="1"/>
</dbReference>
<dbReference type="PRINTS" id="PR01607">
    <property type="entry name" value="APYRASEFAMLY"/>
</dbReference>
<accession>A0A516KD78</accession>
<reference evidence="5 6" key="1">
    <citation type="submission" date="2019-07" db="EMBL/GenBank/DDBJ databases">
        <authorList>
            <person name="Li J."/>
        </authorList>
    </citation>
    <scope>NUCLEOTIDE SEQUENCE [LARGE SCALE GENOMIC DNA]</scope>
    <source>
        <strain evidence="5 6">TKL69</strain>
    </source>
</reference>
<dbReference type="RefSeq" id="WP_143892057.1">
    <property type="nucleotide sequence ID" value="NZ_CP041666.1"/>
</dbReference>
<dbReference type="GO" id="GO:0009166">
    <property type="term" value="P:nucleotide catabolic process"/>
    <property type="evidence" value="ECO:0007669"/>
    <property type="project" value="InterPro"/>
</dbReference>
<protein>
    <submittedName>
        <fullName evidence="5">Bifunctional metallophosphatase/5'-nucleotidase</fullName>
    </submittedName>
</protein>
<keyword evidence="6" id="KW-1185">Reference proteome</keyword>
<dbReference type="GO" id="GO:0008253">
    <property type="term" value="F:5'-nucleotidase activity"/>
    <property type="evidence" value="ECO:0007669"/>
    <property type="project" value="TreeGrafter"/>
</dbReference>
<dbReference type="PANTHER" id="PTHR11575:SF23">
    <property type="entry name" value="5-NUCLEOTIDASE FAMILY PROTEIN"/>
    <property type="match status" value="1"/>
</dbReference>
<dbReference type="Pfam" id="PF02872">
    <property type="entry name" value="5_nucleotid_C"/>
    <property type="match status" value="1"/>
</dbReference>
<dbReference type="EMBL" id="CP041666">
    <property type="protein sequence ID" value="QDP39307.1"/>
    <property type="molecule type" value="Genomic_DNA"/>
</dbReference>
<gene>
    <name evidence="5" type="ORF">FN924_03325</name>
</gene>
<sequence>MRLKIIHTNDVHSNFESFMRAATLIRQHTDEDTLILDGGDFADFKSIELQGTRGMAAIELLQSLEYDALTIGNNEMFNGMETLEYMASSSSIPFISNNLLKKNHSHIKGVHSSIILNKKGLRILITGSSPDLQEFNDGLGIHVQHYKEQLKKELEKQRGTYDLCILLSHIGTELDTELALEISELDLIISAHDHQLYEQAKVVNGTIMNSAGMWAGHIGIVEVDVQADKVELVSSETISTETAEKDEATKIILAENKEKAIEVLSESLYSLATPLWHDVVEENPITNLIADGLKDMLQCDIGLMNSGIVNSGLFDFVSNKKLIEICPSPLNPTTFKVKGKHIKEALQQSLDVQACLADGRGPGFRGRFVGRLHISGAEVIHDGQKLINVMISGVPMENDYWYSVASSDYLQRGSGYESLSHNKDDVYEPEEIKDVIRVYAQRKEFIERAQQNRWSQIRKIRKLLSPSYVCLRKR</sequence>
<dbReference type="GO" id="GO:0046872">
    <property type="term" value="F:metal ion binding"/>
    <property type="evidence" value="ECO:0007669"/>
    <property type="project" value="InterPro"/>
</dbReference>
<evidence type="ECO:0000256" key="1">
    <source>
        <dbReference type="ARBA" id="ARBA00022729"/>
    </source>
</evidence>
<evidence type="ECO:0000313" key="5">
    <source>
        <dbReference type="EMBL" id="QDP39307.1"/>
    </source>
</evidence>
<dbReference type="OrthoDB" id="9793179at2"/>
<feature type="domain" description="Calcineurin-like phosphoesterase" evidence="3">
    <location>
        <begin position="3"/>
        <end position="195"/>
    </location>
</feature>
<dbReference type="Gene3D" id="3.60.21.10">
    <property type="match status" value="1"/>
</dbReference>
<feature type="domain" description="5'-Nucleotidase C-terminal" evidence="4">
    <location>
        <begin position="277"/>
        <end position="415"/>
    </location>
</feature>
<dbReference type="AlphaFoldDB" id="A0A516KD78"/>
<proteinExistence type="inferred from homology"/>
<keyword evidence="2" id="KW-0378">Hydrolase</keyword>
<comment type="similarity">
    <text evidence="2">Belongs to the 5'-nucleotidase family.</text>
</comment>
<dbReference type="Proteomes" id="UP000315215">
    <property type="component" value="Chromosome"/>
</dbReference>
<keyword evidence="2" id="KW-0547">Nucleotide-binding</keyword>
<evidence type="ECO:0000313" key="6">
    <source>
        <dbReference type="Proteomes" id="UP000315215"/>
    </source>
</evidence>
<dbReference type="SUPFAM" id="SSF55816">
    <property type="entry name" value="5'-nucleotidase (syn. UDP-sugar hydrolase), C-terminal domain"/>
    <property type="match status" value="1"/>
</dbReference>
<dbReference type="InterPro" id="IPR029052">
    <property type="entry name" value="Metallo-depent_PP-like"/>
</dbReference>
<dbReference type="InterPro" id="IPR004843">
    <property type="entry name" value="Calcineurin-like_PHP"/>
</dbReference>
<evidence type="ECO:0000256" key="2">
    <source>
        <dbReference type="RuleBase" id="RU362119"/>
    </source>
</evidence>
<dbReference type="InterPro" id="IPR036907">
    <property type="entry name" value="5'-Nucleotdase_C_sf"/>
</dbReference>
<dbReference type="GO" id="GO:0000166">
    <property type="term" value="F:nucleotide binding"/>
    <property type="evidence" value="ECO:0007669"/>
    <property type="project" value="UniProtKB-KW"/>
</dbReference>
<dbReference type="InterPro" id="IPR008334">
    <property type="entry name" value="5'-Nucleotdase_C"/>
</dbReference>
<keyword evidence="1" id="KW-0732">Signal</keyword>
<dbReference type="PROSITE" id="PS00785">
    <property type="entry name" value="5_NUCLEOTIDASE_1"/>
    <property type="match status" value="1"/>
</dbReference>
<dbReference type="SUPFAM" id="SSF56300">
    <property type="entry name" value="Metallo-dependent phosphatases"/>
    <property type="match status" value="1"/>
</dbReference>
<evidence type="ECO:0000259" key="4">
    <source>
        <dbReference type="Pfam" id="PF02872"/>
    </source>
</evidence>
<dbReference type="Gene3D" id="3.90.780.10">
    <property type="entry name" value="5'-Nucleotidase, C-terminal domain"/>
    <property type="match status" value="1"/>
</dbReference>
<dbReference type="KEGG" id="aqt:FN924_03325"/>
<dbReference type="Pfam" id="PF00149">
    <property type="entry name" value="Metallophos"/>
    <property type="match status" value="1"/>
</dbReference>
<organism evidence="5 6">
    <name type="scientific">Radiobacillus deserti</name>
    <dbReference type="NCBI Taxonomy" id="2594883"/>
    <lineage>
        <taxon>Bacteria</taxon>
        <taxon>Bacillati</taxon>
        <taxon>Bacillota</taxon>
        <taxon>Bacilli</taxon>
        <taxon>Bacillales</taxon>
        <taxon>Bacillaceae</taxon>
        <taxon>Radiobacillus</taxon>
    </lineage>
</organism>
<dbReference type="GO" id="GO:0030288">
    <property type="term" value="C:outer membrane-bounded periplasmic space"/>
    <property type="evidence" value="ECO:0007669"/>
    <property type="project" value="TreeGrafter"/>
</dbReference>
<name>A0A516KD78_9BACI</name>